<dbReference type="PROSITE" id="PS50977">
    <property type="entry name" value="HTH_TETR_2"/>
    <property type="match status" value="1"/>
</dbReference>
<protein>
    <recommendedName>
        <fullName evidence="5">HTH tetR-type domain-containing protein</fullName>
    </recommendedName>
</protein>
<dbReference type="Gene3D" id="1.10.357.10">
    <property type="entry name" value="Tetracycline Repressor, domain 2"/>
    <property type="match status" value="1"/>
</dbReference>
<proteinExistence type="predicted"/>
<evidence type="ECO:0000313" key="6">
    <source>
        <dbReference type="EMBL" id="GLY79481.1"/>
    </source>
</evidence>
<evidence type="ECO:0000256" key="2">
    <source>
        <dbReference type="ARBA" id="ARBA00023125"/>
    </source>
</evidence>
<dbReference type="EMBL" id="BSTJ01000011">
    <property type="protein sequence ID" value="GLY79481.1"/>
    <property type="molecule type" value="Genomic_DNA"/>
</dbReference>
<dbReference type="PANTHER" id="PTHR30055:SF238">
    <property type="entry name" value="MYCOFACTOCIN BIOSYNTHESIS TRANSCRIPTIONAL REGULATOR MFTR-RELATED"/>
    <property type="match status" value="1"/>
</dbReference>
<dbReference type="InterPro" id="IPR050109">
    <property type="entry name" value="HTH-type_TetR-like_transc_reg"/>
</dbReference>
<organism evidence="6 7">
    <name type="scientific">Actinoallomurus iriomotensis</name>
    <dbReference type="NCBI Taxonomy" id="478107"/>
    <lineage>
        <taxon>Bacteria</taxon>
        <taxon>Bacillati</taxon>
        <taxon>Actinomycetota</taxon>
        <taxon>Actinomycetes</taxon>
        <taxon>Streptosporangiales</taxon>
        <taxon>Thermomonosporaceae</taxon>
        <taxon>Actinoallomurus</taxon>
    </lineage>
</organism>
<sequence length="215" mass="23388">MAGMTDAQVAGLRERKKQRTRWALVDAALDLFLAKGYEATTIDEIVAAVDVSQRTFFRYFAGKEDIALSLLTGYDTLFIAALAERPPGEPPVVALRASLDVSLDAIRESDDADTARFRKLHRLIDGTPSVAAGQLRRFAETEQAAARILARRAGVDEVTDPRPHLVVAAFMSVVRVAYETCVRDEITEPAEVVPRVRGLVALAAETLPGAWSAVP</sequence>
<comment type="caution">
    <text evidence="6">The sequence shown here is derived from an EMBL/GenBank/DDBJ whole genome shotgun (WGS) entry which is preliminary data.</text>
</comment>
<dbReference type="Pfam" id="PF00440">
    <property type="entry name" value="TetR_N"/>
    <property type="match status" value="1"/>
</dbReference>
<reference evidence="6" key="1">
    <citation type="submission" date="2023-03" db="EMBL/GenBank/DDBJ databases">
        <title>Actinoallomurus iriomotensis NBRC 103681.</title>
        <authorList>
            <person name="Ichikawa N."/>
            <person name="Sato H."/>
            <person name="Tonouchi N."/>
        </authorList>
    </citation>
    <scope>NUCLEOTIDE SEQUENCE</scope>
    <source>
        <strain evidence="6">NBRC 103681</strain>
    </source>
</reference>
<evidence type="ECO:0000256" key="1">
    <source>
        <dbReference type="ARBA" id="ARBA00023015"/>
    </source>
</evidence>
<dbReference type="Gene3D" id="1.10.10.60">
    <property type="entry name" value="Homeodomain-like"/>
    <property type="match status" value="1"/>
</dbReference>
<dbReference type="InterPro" id="IPR001647">
    <property type="entry name" value="HTH_TetR"/>
</dbReference>
<gene>
    <name evidence="6" type="ORF">Airi01_077480</name>
</gene>
<keyword evidence="2 4" id="KW-0238">DNA-binding</keyword>
<keyword evidence="3" id="KW-0804">Transcription</keyword>
<evidence type="ECO:0000256" key="3">
    <source>
        <dbReference type="ARBA" id="ARBA00023163"/>
    </source>
</evidence>
<feature type="DNA-binding region" description="H-T-H motif" evidence="4">
    <location>
        <begin position="41"/>
        <end position="60"/>
    </location>
</feature>
<dbReference type="PANTHER" id="PTHR30055">
    <property type="entry name" value="HTH-TYPE TRANSCRIPTIONAL REGULATOR RUTR"/>
    <property type="match status" value="1"/>
</dbReference>
<dbReference type="PROSITE" id="PS01081">
    <property type="entry name" value="HTH_TETR_1"/>
    <property type="match status" value="1"/>
</dbReference>
<keyword evidence="1" id="KW-0805">Transcription regulation</keyword>
<name>A0A9W6RNE7_9ACTN</name>
<dbReference type="Proteomes" id="UP001165135">
    <property type="component" value="Unassembled WGS sequence"/>
</dbReference>
<evidence type="ECO:0000313" key="7">
    <source>
        <dbReference type="Proteomes" id="UP001165135"/>
    </source>
</evidence>
<dbReference type="GO" id="GO:0003700">
    <property type="term" value="F:DNA-binding transcription factor activity"/>
    <property type="evidence" value="ECO:0007669"/>
    <property type="project" value="TreeGrafter"/>
</dbReference>
<dbReference type="AlphaFoldDB" id="A0A9W6RNE7"/>
<dbReference type="Pfam" id="PF17754">
    <property type="entry name" value="TetR_C_14"/>
    <property type="match status" value="1"/>
</dbReference>
<accession>A0A9W6RNE7</accession>
<dbReference type="GO" id="GO:0000976">
    <property type="term" value="F:transcription cis-regulatory region binding"/>
    <property type="evidence" value="ECO:0007669"/>
    <property type="project" value="TreeGrafter"/>
</dbReference>
<evidence type="ECO:0000256" key="4">
    <source>
        <dbReference type="PROSITE-ProRule" id="PRU00335"/>
    </source>
</evidence>
<evidence type="ECO:0000259" key="5">
    <source>
        <dbReference type="PROSITE" id="PS50977"/>
    </source>
</evidence>
<dbReference type="InterPro" id="IPR041347">
    <property type="entry name" value="MftR_C"/>
</dbReference>
<dbReference type="InterPro" id="IPR023772">
    <property type="entry name" value="DNA-bd_HTH_TetR-type_CS"/>
</dbReference>
<feature type="domain" description="HTH tetR-type" evidence="5">
    <location>
        <begin position="18"/>
        <end position="78"/>
    </location>
</feature>
<dbReference type="SUPFAM" id="SSF46689">
    <property type="entry name" value="Homeodomain-like"/>
    <property type="match status" value="1"/>
</dbReference>
<dbReference type="PRINTS" id="PR00455">
    <property type="entry name" value="HTHTETR"/>
</dbReference>
<dbReference type="InterPro" id="IPR009057">
    <property type="entry name" value="Homeodomain-like_sf"/>
</dbReference>